<feature type="compositionally biased region" description="Polar residues" evidence="1">
    <location>
        <begin position="41"/>
        <end position="59"/>
    </location>
</feature>
<dbReference type="Proteomes" id="UP000799324">
    <property type="component" value="Unassembled WGS sequence"/>
</dbReference>
<evidence type="ECO:0000313" key="2">
    <source>
        <dbReference type="EMBL" id="KAF2653683.1"/>
    </source>
</evidence>
<gene>
    <name evidence="2" type="ORF">K491DRAFT_694516</name>
</gene>
<accession>A0A6A6T455</accession>
<feature type="region of interest" description="Disordered" evidence="1">
    <location>
        <begin position="26"/>
        <end position="59"/>
    </location>
</feature>
<sequence length="59" mass="6088">MVSGSPPSPASPQHHAAIFSVLLSTGPFPAPPPSHSEVLHPTTSSLIQSFQTPSTRAIT</sequence>
<evidence type="ECO:0000256" key="1">
    <source>
        <dbReference type="SAM" id="MobiDB-lite"/>
    </source>
</evidence>
<protein>
    <submittedName>
        <fullName evidence="2">Uncharacterized protein</fullName>
    </submittedName>
</protein>
<dbReference type="EMBL" id="MU004377">
    <property type="protein sequence ID" value="KAF2653683.1"/>
    <property type="molecule type" value="Genomic_DNA"/>
</dbReference>
<organism evidence="2 3">
    <name type="scientific">Lophiostoma macrostomum CBS 122681</name>
    <dbReference type="NCBI Taxonomy" id="1314788"/>
    <lineage>
        <taxon>Eukaryota</taxon>
        <taxon>Fungi</taxon>
        <taxon>Dikarya</taxon>
        <taxon>Ascomycota</taxon>
        <taxon>Pezizomycotina</taxon>
        <taxon>Dothideomycetes</taxon>
        <taxon>Pleosporomycetidae</taxon>
        <taxon>Pleosporales</taxon>
        <taxon>Lophiostomataceae</taxon>
        <taxon>Lophiostoma</taxon>
    </lineage>
</organism>
<evidence type="ECO:0000313" key="3">
    <source>
        <dbReference type="Proteomes" id="UP000799324"/>
    </source>
</evidence>
<keyword evidence="3" id="KW-1185">Reference proteome</keyword>
<dbReference type="AlphaFoldDB" id="A0A6A6T455"/>
<reference evidence="2" key="1">
    <citation type="journal article" date="2020" name="Stud. Mycol.">
        <title>101 Dothideomycetes genomes: a test case for predicting lifestyles and emergence of pathogens.</title>
        <authorList>
            <person name="Haridas S."/>
            <person name="Albert R."/>
            <person name="Binder M."/>
            <person name="Bloem J."/>
            <person name="Labutti K."/>
            <person name="Salamov A."/>
            <person name="Andreopoulos B."/>
            <person name="Baker S."/>
            <person name="Barry K."/>
            <person name="Bills G."/>
            <person name="Bluhm B."/>
            <person name="Cannon C."/>
            <person name="Castanera R."/>
            <person name="Culley D."/>
            <person name="Daum C."/>
            <person name="Ezra D."/>
            <person name="Gonzalez J."/>
            <person name="Henrissat B."/>
            <person name="Kuo A."/>
            <person name="Liang C."/>
            <person name="Lipzen A."/>
            <person name="Lutzoni F."/>
            <person name="Magnuson J."/>
            <person name="Mondo S."/>
            <person name="Nolan M."/>
            <person name="Ohm R."/>
            <person name="Pangilinan J."/>
            <person name="Park H.-J."/>
            <person name="Ramirez L."/>
            <person name="Alfaro M."/>
            <person name="Sun H."/>
            <person name="Tritt A."/>
            <person name="Yoshinaga Y."/>
            <person name="Zwiers L.-H."/>
            <person name="Turgeon B."/>
            <person name="Goodwin S."/>
            <person name="Spatafora J."/>
            <person name="Crous P."/>
            <person name="Grigoriev I."/>
        </authorList>
    </citation>
    <scope>NUCLEOTIDE SEQUENCE</scope>
    <source>
        <strain evidence="2">CBS 122681</strain>
    </source>
</reference>
<name>A0A6A6T455_9PLEO</name>
<proteinExistence type="predicted"/>